<comment type="caution">
    <text evidence="1">The sequence shown here is derived from an EMBL/GenBank/DDBJ whole genome shotgun (WGS) entry which is preliminary data.</text>
</comment>
<reference evidence="1" key="1">
    <citation type="submission" date="2021-08" db="EMBL/GenBank/DDBJ databases">
        <authorList>
            <person name="Misof B."/>
            <person name="Oliver O."/>
            <person name="Podsiadlowski L."/>
            <person name="Donath A."/>
            <person name="Peters R."/>
            <person name="Mayer C."/>
            <person name="Rust J."/>
            <person name="Gunkel S."/>
            <person name="Lesny P."/>
            <person name="Martin S."/>
            <person name="Oeyen J.P."/>
            <person name="Petersen M."/>
            <person name="Panagiotis P."/>
            <person name="Wilbrandt J."/>
            <person name="Tanja T."/>
        </authorList>
    </citation>
    <scope>NUCLEOTIDE SEQUENCE</scope>
    <source>
        <strain evidence="1">GBR_01_08_01A</strain>
        <tissue evidence="1">Thorax + abdomen</tissue>
    </source>
</reference>
<keyword evidence="2" id="KW-1185">Reference proteome</keyword>
<reference evidence="1" key="2">
    <citation type="journal article" date="2023" name="Commun. Biol.">
        <title>Intrasexual cuticular hydrocarbon dimorphism in a wasp sheds light on hydrocarbon biosynthesis genes in Hymenoptera.</title>
        <authorList>
            <person name="Moris V.C."/>
            <person name="Podsiadlowski L."/>
            <person name="Martin S."/>
            <person name="Oeyen J.P."/>
            <person name="Donath A."/>
            <person name="Petersen M."/>
            <person name="Wilbrandt J."/>
            <person name="Misof B."/>
            <person name="Liedtke D."/>
            <person name="Thamm M."/>
            <person name="Scheiner R."/>
            <person name="Schmitt T."/>
            <person name="Niehuis O."/>
        </authorList>
    </citation>
    <scope>NUCLEOTIDE SEQUENCE</scope>
    <source>
        <strain evidence="1">GBR_01_08_01A</strain>
    </source>
</reference>
<accession>A0AAD9REU3</accession>
<protein>
    <submittedName>
        <fullName evidence="1">Uncharacterized protein</fullName>
    </submittedName>
</protein>
<evidence type="ECO:0000313" key="2">
    <source>
        <dbReference type="Proteomes" id="UP001258017"/>
    </source>
</evidence>
<organism evidence="1 2">
    <name type="scientific">Odynerus spinipes</name>
    <dbReference type="NCBI Taxonomy" id="1348599"/>
    <lineage>
        <taxon>Eukaryota</taxon>
        <taxon>Metazoa</taxon>
        <taxon>Ecdysozoa</taxon>
        <taxon>Arthropoda</taxon>
        <taxon>Hexapoda</taxon>
        <taxon>Insecta</taxon>
        <taxon>Pterygota</taxon>
        <taxon>Neoptera</taxon>
        <taxon>Endopterygota</taxon>
        <taxon>Hymenoptera</taxon>
        <taxon>Apocrita</taxon>
        <taxon>Aculeata</taxon>
        <taxon>Vespoidea</taxon>
        <taxon>Vespidae</taxon>
        <taxon>Eumeninae</taxon>
        <taxon>Odynerus</taxon>
    </lineage>
</organism>
<proteinExistence type="predicted"/>
<evidence type="ECO:0000313" key="1">
    <source>
        <dbReference type="EMBL" id="KAK2578379.1"/>
    </source>
</evidence>
<name>A0AAD9REU3_9HYME</name>
<dbReference type="AlphaFoldDB" id="A0AAD9REU3"/>
<sequence>MPRAEWAVHGARLTSGNSALKGLTLRPALEDGLGTILSHLSKTTRTVRRPKPGICTPLHAGSGTRRDAIRRDALKTGVRSSRRLAISLRCPPSVVHPSVADATGIVRAASRALLLATMNVSGMALTRRSERRAILPPEYFIPEASIMIFCGTFSLSKNRKENVEKKTGGPERKRRVAAQFRHYSSPRTAIARAWDGFRSHR</sequence>
<dbReference type="EMBL" id="JAIFRP010000357">
    <property type="protein sequence ID" value="KAK2578379.1"/>
    <property type="molecule type" value="Genomic_DNA"/>
</dbReference>
<dbReference type="Proteomes" id="UP001258017">
    <property type="component" value="Unassembled WGS sequence"/>
</dbReference>
<gene>
    <name evidence="1" type="ORF">KPH14_012581</name>
</gene>